<evidence type="ECO:0000259" key="2">
    <source>
        <dbReference type="Pfam" id="PF13837"/>
    </source>
</evidence>
<evidence type="ECO:0000313" key="3">
    <source>
        <dbReference type="Proteomes" id="UP001318040"/>
    </source>
</evidence>
<dbReference type="GeneID" id="116953458"/>
<sequence length="412" mass="44554">MSEELFVKKAKGNCGDGEMWPEVTVKIEKDSSEDHQGYTRPDEVEACRGGGVVRPAWAEVEVELEDTNDGGSPLWDDTLGAVTKTRVWWSDAETRVLLKLIQDINVGTILDGKRQRNAAVFKKIQRELSLRGVEKNWEAARWKWKALKAKYIAAKRAIGRNGAGTWTNFRFYSDMDKILGGRPNALRASAHLQDDRMEPSEEHAEAEECSDTSQLADIPLAVNPAAGATLESAPNPFSYESNAPEQPAGSPAATAAPPFVGLHQQQQQQQQPCDLASAAAAALAASPSPHSSACSSPSVSSAIVDTFAQPAHDGPSGAHATAVAAATAAAAGRLRRHYQTRKLDSYMSDFRRMHEESIRAFRESEAKDAACMQSVMRLMERAVACLESPAARPTPHPPPPSNNEPFGSSPGE</sequence>
<dbReference type="InterPro" id="IPR044822">
    <property type="entry name" value="Myb_DNA-bind_4"/>
</dbReference>
<dbReference type="Gene3D" id="1.10.10.60">
    <property type="entry name" value="Homeodomain-like"/>
    <property type="match status" value="1"/>
</dbReference>
<dbReference type="Proteomes" id="UP001318040">
    <property type="component" value="Chromosome 52"/>
</dbReference>
<name>A0AAJ7XCR7_PETMA</name>
<evidence type="ECO:0000313" key="4">
    <source>
        <dbReference type="RefSeq" id="XP_032829565.1"/>
    </source>
</evidence>
<feature type="region of interest" description="Disordered" evidence="1">
    <location>
        <begin position="387"/>
        <end position="412"/>
    </location>
</feature>
<dbReference type="RefSeq" id="XP_032829565.1">
    <property type="nucleotide sequence ID" value="XM_032973674.1"/>
</dbReference>
<protein>
    <submittedName>
        <fullName evidence="4">Uncharacterized protein LOC116953458 isoform X2</fullName>
    </submittedName>
</protein>
<dbReference type="AlphaFoldDB" id="A0AAJ7XCR7"/>
<dbReference type="Pfam" id="PF13837">
    <property type="entry name" value="Myb_DNA-bind_4"/>
    <property type="match status" value="1"/>
</dbReference>
<reference evidence="4" key="1">
    <citation type="submission" date="2025-08" db="UniProtKB">
        <authorList>
            <consortium name="RefSeq"/>
        </authorList>
    </citation>
    <scope>IDENTIFICATION</scope>
    <source>
        <tissue evidence="4">Sperm</tissue>
    </source>
</reference>
<proteinExistence type="predicted"/>
<accession>A0AAJ7XCR7</accession>
<dbReference type="PANTHER" id="PTHR47595">
    <property type="entry name" value="HEAT SHOCK 70 KDA PROTEIN 14"/>
    <property type="match status" value="1"/>
</dbReference>
<dbReference type="PANTHER" id="PTHR47595:SF1">
    <property type="entry name" value="MYB_SANT-LIKE DNA-BINDING DOMAIN-CONTAINING PROTEIN"/>
    <property type="match status" value="1"/>
</dbReference>
<feature type="compositionally biased region" description="Low complexity" evidence="1">
    <location>
        <begin position="403"/>
        <end position="412"/>
    </location>
</feature>
<feature type="compositionally biased region" description="Pro residues" evidence="1">
    <location>
        <begin position="392"/>
        <end position="402"/>
    </location>
</feature>
<feature type="domain" description="Myb/SANT-like DNA-binding" evidence="2">
    <location>
        <begin position="86"/>
        <end position="178"/>
    </location>
</feature>
<feature type="region of interest" description="Disordered" evidence="1">
    <location>
        <begin position="192"/>
        <end position="212"/>
    </location>
</feature>
<evidence type="ECO:0000256" key="1">
    <source>
        <dbReference type="SAM" id="MobiDB-lite"/>
    </source>
</evidence>
<feature type="compositionally biased region" description="Basic and acidic residues" evidence="1">
    <location>
        <begin position="192"/>
        <end position="203"/>
    </location>
</feature>
<feature type="region of interest" description="Disordered" evidence="1">
    <location>
        <begin position="229"/>
        <end position="256"/>
    </location>
</feature>
<feature type="compositionally biased region" description="Low complexity" evidence="1">
    <location>
        <begin position="247"/>
        <end position="256"/>
    </location>
</feature>
<keyword evidence="3" id="KW-1185">Reference proteome</keyword>
<gene>
    <name evidence="4" type="primary">LOC116953458</name>
</gene>
<organism evidence="3 4">
    <name type="scientific">Petromyzon marinus</name>
    <name type="common">Sea lamprey</name>
    <dbReference type="NCBI Taxonomy" id="7757"/>
    <lineage>
        <taxon>Eukaryota</taxon>
        <taxon>Metazoa</taxon>
        <taxon>Chordata</taxon>
        <taxon>Craniata</taxon>
        <taxon>Vertebrata</taxon>
        <taxon>Cyclostomata</taxon>
        <taxon>Hyperoartia</taxon>
        <taxon>Petromyzontiformes</taxon>
        <taxon>Petromyzontidae</taxon>
        <taxon>Petromyzon</taxon>
    </lineage>
</organism>